<comment type="caution">
    <text evidence="1">The sequence shown here is derived from an EMBL/GenBank/DDBJ whole genome shotgun (WGS) entry which is preliminary data.</text>
</comment>
<accession>A0ACB9SJ86</accession>
<keyword evidence="2" id="KW-1185">Reference proteome</keyword>
<evidence type="ECO:0000313" key="2">
    <source>
        <dbReference type="Proteomes" id="UP001056778"/>
    </source>
</evidence>
<dbReference type="Proteomes" id="UP001056778">
    <property type="component" value="Chromosome 9"/>
</dbReference>
<gene>
    <name evidence="1" type="ORF">MML48_9g00001865</name>
</gene>
<protein>
    <submittedName>
        <fullName evidence="1">Sugar transporter</fullName>
    </submittedName>
</protein>
<dbReference type="EMBL" id="CM043023">
    <property type="protein sequence ID" value="KAI4455216.1"/>
    <property type="molecule type" value="Genomic_DNA"/>
</dbReference>
<proteinExistence type="predicted"/>
<name>A0ACB9SJ86_HOLOL</name>
<keyword evidence="1" id="KW-0762">Sugar transport</keyword>
<evidence type="ECO:0000313" key="1">
    <source>
        <dbReference type="EMBL" id="KAI4455216.1"/>
    </source>
</evidence>
<organism evidence="1 2">
    <name type="scientific">Holotrichia oblita</name>
    <name type="common">Chafer beetle</name>
    <dbReference type="NCBI Taxonomy" id="644536"/>
    <lineage>
        <taxon>Eukaryota</taxon>
        <taxon>Metazoa</taxon>
        <taxon>Ecdysozoa</taxon>
        <taxon>Arthropoda</taxon>
        <taxon>Hexapoda</taxon>
        <taxon>Insecta</taxon>
        <taxon>Pterygota</taxon>
        <taxon>Neoptera</taxon>
        <taxon>Endopterygota</taxon>
        <taxon>Coleoptera</taxon>
        <taxon>Polyphaga</taxon>
        <taxon>Scarabaeiformia</taxon>
        <taxon>Scarabaeidae</taxon>
        <taxon>Melolonthinae</taxon>
        <taxon>Holotrichia</taxon>
    </lineage>
</organism>
<reference evidence="1" key="1">
    <citation type="submission" date="2022-04" db="EMBL/GenBank/DDBJ databases">
        <title>Chromosome-scale genome assembly of Holotrichia oblita Faldermann.</title>
        <authorList>
            <person name="Rongchong L."/>
        </authorList>
    </citation>
    <scope>NUCLEOTIDE SEQUENCE</scope>
    <source>
        <strain evidence="1">81SQS9</strain>
    </source>
</reference>
<sequence length="434" mass="48595">MEQASWLASFGAVTNPIGAIMSGLLAEWCGRKKSMQFSSIPFLIGWICIGLAEDINVLYTGRLITGIAAGMATASYTYVTEISAPKSRGIFQALGPVSASFGILLTYTLGYFLHWKIVALASCTFSFFTLITIHFLPETPSYLYHAGRKEESLQSLLWFRRNIVTAQDEFAAMKLSGDHLDRKDFHSLFCRTNTLKPFGILIVLFFLQETSGIYAILFYAVDFFKDAQVNFDEHISSIIVGAIRLLMSILGAVLINKFGRRSLSMISSLGMSVSMLVIVGYFEYFNIFHKEIIWPTIPLICVVANVFFSMIGMLPIPWILVGELFPAQVRSVMSGVVICLAQVFIFLSVKFYPDMIYSIKFSGTCTVFLVASILALLFSKFILPETKNKTLEEIEINMQKKTLFGVDNKGFAVSLEDLEQNKNDRCNIYTVQLP</sequence>
<keyword evidence="1" id="KW-0813">Transport</keyword>